<reference evidence="1" key="1">
    <citation type="submission" date="2023-10" db="EMBL/GenBank/DDBJ databases">
        <authorList>
            <person name="Hackl T."/>
        </authorList>
    </citation>
    <scope>NUCLEOTIDE SEQUENCE</scope>
</reference>
<organism evidence="1 2">
    <name type="scientific">Anthostomella pinea</name>
    <dbReference type="NCBI Taxonomy" id="933095"/>
    <lineage>
        <taxon>Eukaryota</taxon>
        <taxon>Fungi</taxon>
        <taxon>Dikarya</taxon>
        <taxon>Ascomycota</taxon>
        <taxon>Pezizomycotina</taxon>
        <taxon>Sordariomycetes</taxon>
        <taxon>Xylariomycetidae</taxon>
        <taxon>Xylariales</taxon>
        <taxon>Xylariaceae</taxon>
        <taxon>Anthostomella</taxon>
    </lineage>
</organism>
<protein>
    <submittedName>
        <fullName evidence="1">Uu.00g042230.m01.CDS01</fullName>
    </submittedName>
</protein>
<sequence length="114" mass="12774">MPKFNEYCTCKSCLGIIGGACEWMKEIENHADEVTIMLARCTHQIITIRYPSHQTEASISCHASLLYFYSGVFKRASRFKALGHYASLSMMVSIPGSTSLNGATREDSRMSLRK</sequence>
<evidence type="ECO:0000313" key="1">
    <source>
        <dbReference type="EMBL" id="CAJ2501370.1"/>
    </source>
</evidence>
<dbReference type="AlphaFoldDB" id="A0AAI8VBH4"/>
<keyword evidence="2" id="KW-1185">Reference proteome</keyword>
<evidence type="ECO:0000313" key="2">
    <source>
        <dbReference type="Proteomes" id="UP001295740"/>
    </source>
</evidence>
<dbReference type="Proteomes" id="UP001295740">
    <property type="component" value="Unassembled WGS sequence"/>
</dbReference>
<comment type="caution">
    <text evidence="1">The sequence shown here is derived from an EMBL/GenBank/DDBJ whole genome shotgun (WGS) entry which is preliminary data.</text>
</comment>
<accession>A0AAI8VBH4</accession>
<name>A0AAI8VBH4_9PEZI</name>
<gene>
    <name evidence="1" type="ORF">KHLLAP_LOCUS1838</name>
</gene>
<proteinExistence type="predicted"/>
<dbReference type="EMBL" id="CAUWAG010000003">
    <property type="protein sequence ID" value="CAJ2501370.1"/>
    <property type="molecule type" value="Genomic_DNA"/>
</dbReference>